<dbReference type="AlphaFoldDB" id="A0AAV4ITI5"/>
<organism evidence="1 2">
    <name type="scientific">Elysia marginata</name>
    <dbReference type="NCBI Taxonomy" id="1093978"/>
    <lineage>
        <taxon>Eukaryota</taxon>
        <taxon>Metazoa</taxon>
        <taxon>Spiralia</taxon>
        <taxon>Lophotrochozoa</taxon>
        <taxon>Mollusca</taxon>
        <taxon>Gastropoda</taxon>
        <taxon>Heterobranchia</taxon>
        <taxon>Euthyneura</taxon>
        <taxon>Panpulmonata</taxon>
        <taxon>Sacoglossa</taxon>
        <taxon>Placobranchoidea</taxon>
        <taxon>Plakobranchidae</taxon>
        <taxon>Elysia</taxon>
    </lineage>
</organism>
<protein>
    <submittedName>
        <fullName evidence="1">Uncharacterized protein</fullName>
    </submittedName>
</protein>
<evidence type="ECO:0000313" key="2">
    <source>
        <dbReference type="Proteomes" id="UP000762676"/>
    </source>
</evidence>
<reference evidence="1 2" key="1">
    <citation type="journal article" date="2021" name="Elife">
        <title>Chloroplast acquisition without the gene transfer in kleptoplastic sea slugs, Plakobranchus ocellatus.</title>
        <authorList>
            <person name="Maeda T."/>
            <person name="Takahashi S."/>
            <person name="Yoshida T."/>
            <person name="Shimamura S."/>
            <person name="Takaki Y."/>
            <person name="Nagai Y."/>
            <person name="Toyoda A."/>
            <person name="Suzuki Y."/>
            <person name="Arimoto A."/>
            <person name="Ishii H."/>
            <person name="Satoh N."/>
            <person name="Nishiyama T."/>
            <person name="Hasebe M."/>
            <person name="Maruyama T."/>
            <person name="Minagawa J."/>
            <person name="Obokata J."/>
            <person name="Shigenobu S."/>
        </authorList>
    </citation>
    <scope>NUCLEOTIDE SEQUENCE [LARGE SCALE GENOMIC DNA]</scope>
</reference>
<proteinExistence type="predicted"/>
<keyword evidence="2" id="KW-1185">Reference proteome</keyword>
<gene>
    <name evidence="1" type="ORF">ElyMa_006704100</name>
</gene>
<comment type="caution">
    <text evidence="1">The sequence shown here is derived from an EMBL/GenBank/DDBJ whole genome shotgun (WGS) entry which is preliminary data.</text>
</comment>
<evidence type="ECO:0000313" key="1">
    <source>
        <dbReference type="EMBL" id="GFS12698.1"/>
    </source>
</evidence>
<sequence length="118" mass="12725">MPQSARGGEAFLVSLPRGAPVQAPAMRTNSAALFCLTPPDAPLTGGQLIEFYGVFTAWTVRGLKFKLTAEAYRSLANCARVDLCHAQEASSVTSSCLQWNVHKTNTWGQKNLLTLNKG</sequence>
<accession>A0AAV4ITI5</accession>
<name>A0AAV4ITI5_9GAST</name>
<dbReference type="EMBL" id="BMAT01013417">
    <property type="protein sequence ID" value="GFS12698.1"/>
    <property type="molecule type" value="Genomic_DNA"/>
</dbReference>
<dbReference type="Proteomes" id="UP000762676">
    <property type="component" value="Unassembled WGS sequence"/>
</dbReference>